<dbReference type="AlphaFoldDB" id="A0A9W6B154"/>
<proteinExistence type="predicted"/>
<dbReference type="EMBL" id="BRPL01000002">
    <property type="protein sequence ID" value="GLB46229.1"/>
    <property type="molecule type" value="Genomic_DNA"/>
</dbReference>
<accession>A0A9W6B154</accession>
<protein>
    <submittedName>
        <fullName evidence="1">Uncharacterized protein</fullName>
    </submittedName>
</protein>
<name>A0A9W6B154_9LACO</name>
<organism evidence="1 2">
    <name type="scientific">Philodulcilactobacillus myokoensis</name>
    <dbReference type="NCBI Taxonomy" id="2929573"/>
    <lineage>
        <taxon>Bacteria</taxon>
        <taxon>Bacillati</taxon>
        <taxon>Bacillota</taxon>
        <taxon>Bacilli</taxon>
        <taxon>Lactobacillales</taxon>
        <taxon>Lactobacillaceae</taxon>
        <taxon>Philodulcilactobacillus</taxon>
    </lineage>
</organism>
<sequence>MPIKSSKIKAFIKNKVKNGLKLENLSPFLIIFDVDVMLFNDTFFHECYIYNIFPDLFNILVMAV</sequence>
<comment type="caution">
    <text evidence="1">The sequence shown here is derived from an EMBL/GenBank/DDBJ whole genome shotgun (WGS) entry which is preliminary data.</text>
</comment>
<evidence type="ECO:0000313" key="1">
    <source>
        <dbReference type="EMBL" id="GLB46229.1"/>
    </source>
</evidence>
<keyword evidence="2" id="KW-1185">Reference proteome</keyword>
<reference evidence="1" key="1">
    <citation type="submission" date="2022-07" db="EMBL/GenBank/DDBJ databases">
        <authorList>
            <person name="Kouya T."/>
            <person name="Ishiyama Y."/>
        </authorList>
    </citation>
    <scope>NUCLEOTIDE SEQUENCE</scope>
    <source>
        <strain evidence="1">WR16-4</strain>
    </source>
</reference>
<evidence type="ECO:0000313" key="2">
    <source>
        <dbReference type="Proteomes" id="UP001144204"/>
    </source>
</evidence>
<reference evidence="1" key="2">
    <citation type="journal article" date="2023" name="PLoS ONE">
        <title>Philodulcilactobacillus myokoensis gen. nov., sp. nov., a fructophilic, acidophilic, and agar-phobic lactic acid bacterium isolated from fermented vegetable extracts.</title>
        <authorList>
            <person name="Kouya T."/>
            <person name="Ishiyama Y."/>
            <person name="Ohashi S."/>
            <person name="Kumakubo R."/>
            <person name="Yamazaki T."/>
            <person name="Otaki T."/>
        </authorList>
    </citation>
    <scope>NUCLEOTIDE SEQUENCE</scope>
    <source>
        <strain evidence="1">WR16-4</strain>
    </source>
</reference>
<dbReference type="Proteomes" id="UP001144204">
    <property type="component" value="Unassembled WGS sequence"/>
</dbReference>
<gene>
    <name evidence="1" type="ORF">WR164_02080</name>
</gene>